<dbReference type="Gene3D" id="3.30.70.100">
    <property type="match status" value="1"/>
</dbReference>
<dbReference type="InterPro" id="IPR012577">
    <property type="entry name" value="NIPSNAP"/>
</dbReference>
<reference evidence="3 4" key="1">
    <citation type="submission" date="2019-01" db="EMBL/GenBank/DDBJ databases">
        <authorList>
            <person name="Chen W.-M."/>
        </authorList>
    </citation>
    <scope>NUCLEOTIDE SEQUENCE [LARGE SCALE GENOMIC DNA]</scope>
    <source>
        <strain evidence="3 4">YBJ-36</strain>
    </source>
</reference>
<dbReference type="EMBL" id="SACK01000001">
    <property type="protein sequence ID" value="RVU02696.1"/>
    <property type="molecule type" value="Genomic_DNA"/>
</dbReference>
<dbReference type="Pfam" id="PF07978">
    <property type="entry name" value="NIPSNAP"/>
    <property type="match status" value="1"/>
</dbReference>
<dbReference type="RefSeq" id="WP_127703063.1">
    <property type="nucleotide sequence ID" value="NZ_SACK01000001.1"/>
</dbReference>
<protein>
    <submittedName>
        <fullName evidence="3">NIPSNAP family containing protein</fullName>
    </submittedName>
</protein>
<dbReference type="Proteomes" id="UP000282759">
    <property type="component" value="Unassembled WGS sequence"/>
</dbReference>
<comment type="caution">
    <text evidence="3">The sequence shown here is derived from an EMBL/GenBank/DDBJ whole genome shotgun (WGS) entry which is preliminary data.</text>
</comment>
<dbReference type="InterPro" id="IPR011008">
    <property type="entry name" value="Dimeric_a/b-barrel"/>
</dbReference>
<dbReference type="SUPFAM" id="SSF54909">
    <property type="entry name" value="Dimeric alpha+beta barrel"/>
    <property type="match status" value="1"/>
</dbReference>
<evidence type="ECO:0000256" key="1">
    <source>
        <dbReference type="SAM" id="SignalP"/>
    </source>
</evidence>
<feature type="domain" description="NIPSNAP" evidence="2">
    <location>
        <begin position="155"/>
        <end position="258"/>
    </location>
</feature>
<keyword evidence="1" id="KW-0732">Signal</keyword>
<sequence>MKTLFKTAAFAVCILFTGFLSAYSKNPQSYYILKVYHYKTPQQEAALHQYLEKAYLPALHRNGVKQAGVFGTFGQDTTDRRIYVFIPVASLDKAGSLDEKVSADKAYTTAAGSYVNAAYNASPYNRLEVIILKAFSGMPSPAVPALTGNKADRVYELRSYESATEKYHENKVAMFNAGDEIAIFKRLGFNAVFYSQVVAGSRMPNLMYMTVHADAAAREANWKAFGNDAAWKTLSAKEEYKNNVSKIDITFLKSAEYSDF</sequence>
<feature type="chain" id="PRO_5018998986" evidence="1">
    <location>
        <begin position="23"/>
        <end position="260"/>
    </location>
</feature>
<evidence type="ECO:0000313" key="4">
    <source>
        <dbReference type="Proteomes" id="UP000282759"/>
    </source>
</evidence>
<evidence type="ECO:0000313" key="3">
    <source>
        <dbReference type="EMBL" id="RVU02696.1"/>
    </source>
</evidence>
<dbReference type="AlphaFoldDB" id="A0A437MYL8"/>
<feature type="signal peptide" evidence="1">
    <location>
        <begin position="1"/>
        <end position="22"/>
    </location>
</feature>
<gene>
    <name evidence="3" type="ORF">EOD41_01790</name>
</gene>
<dbReference type="OrthoDB" id="192769at2"/>
<keyword evidence="4" id="KW-1185">Reference proteome</keyword>
<evidence type="ECO:0000259" key="2">
    <source>
        <dbReference type="Pfam" id="PF07978"/>
    </source>
</evidence>
<organism evidence="3 4">
    <name type="scientific">Mucilaginibacter limnophilus</name>
    <dbReference type="NCBI Taxonomy" id="1932778"/>
    <lineage>
        <taxon>Bacteria</taxon>
        <taxon>Pseudomonadati</taxon>
        <taxon>Bacteroidota</taxon>
        <taxon>Sphingobacteriia</taxon>
        <taxon>Sphingobacteriales</taxon>
        <taxon>Sphingobacteriaceae</taxon>
        <taxon>Mucilaginibacter</taxon>
    </lineage>
</organism>
<proteinExistence type="predicted"/>
<name>A0A437MYL8_9SPHI</name>
<accession>A0A437MYL8</accession>